<feature type="region of interest" description="Disordered" evidence="2">
    <location>
        <begin position="1180"/>
        <end position="1200"/>
    </location>
</feature>
<evidence type="ECO:0000256" key="1">
    <source>
        <dbReference type="ARBA" id="ARBA00009762"/>
    </source>
</evidence>
<name>A0A6F9EYM0_9VIRU</name>
<organism evidence="3">
    <name type="scientific">Swordtail adomavirus 1</name>
    <dbReference type="NCBI Taxonomy" id="2609876"/>
    <lineage>
        <taxon>Viruses</taxon>
        <taxon>Adomaviruses</taxon>
    </lineage>
</organism>
<accession>A0A6F9EYM0</accession>
<comment type="similarity">
    <text evidence="1">Belongs to the eukaryotic-type primase small subunit family.</text>
</comment>
<feature type="compositionally biased region" description="Low complexity" evidence="2">
    <location>
        <begin position="740"/>
        <end position="751"/>
    </location>
</feature>
<evidence type="ECO:0000313" key="3">
    <source>
        <dbReference type="EMBL" id="DAC81203.1"/>
    </source>
</evidence>
<feature type="region of interest" description="Disordered" evidence="2">
    <location>
        <begin position="1337"/>
        <end position="1395"/>
    </location>
</feature>
<evidence type="ECO:0000256" key="2">
    <source>
        <dbReference type="SAM" id="MobiDB-lite"/>
    </source>
</evidence>
<dbReference type="Gene3D" id="3.90.920.10">
    <property type="entry name" value="DNA primase, PRIM domain"/>
    <property type="match status" value="1"/>
</dbReference>
<dbReference type="EMBL" id="BK011020">
    <property type="protein sequence ID" value="DAC81203.1"/>
    <property type="molecule type" value="Genomic_DNA"/>
</dbReference>
<proteinExistence type="inferred from homology"/>
<feature type="compositionally biased region" description="Acidic residues" evidence="2">
    <location>
        <begin position="1378"/>
        <end position="1387"/>
    </location>
</feature>
<reference evidence="3" key="1">
    <citation type="journal article" date="2020" name="J. ISSAAS">
        <title>Identification of Adomavirus Virion Proteins.</title>
        <authorList>
            <person name="Welch N.L."/>
            <person name="Tisza M.J."/>
            <person name="Starrett G.J."/>
            <person name="Belford A.K."/>
            <person name="Pastrana D.V."/>
            <person name="Pang Y.-Y.S."/>
            <person name="Schiller J.T."/>
            <person name="An P."/>
            <person name="Cantolupo P.G."/>
            <person name="Pipas J.M."/>
            <person name="Koda S."/>
            <person name="Subramaniam K."/>
            <person name="Waltzek T.B."/>
            <person name="Bian C."/>
            <person name="Shi Q."/>
            <person name="Ruan Z."/>
            <person name="Ng T.F.F."/>
            <person name="Buck C.B."/>
        </authorList>
    </citation>
    <scope>NUCLEOTIDE SEQUENCE</scope>
    <source>
        <strain evidence="3">8743</strain>
    </source>
</reference>
<sequence>MLEEFLNADFEMFTEWEKAKKKNKIRSLERRRARMKLWLEYMMPVLSFNLLLPDHLDPIRYKLVHRPMYVYVSNWNVFMSSHPALTNAMKPDALVLFQNQRYQAKHNIAHVKASCKFIHYYGFARHMYHCAHLSVYHVYDIYNEMLGMRTASEHNRTPGHRMFVMNSNGYNMDTGRITFPSSPMMLSYHLKHKPPIHSFYVGPMCVVEQDAQGNDRLHYAPRELVFHIDLRSSTRVCCRSYTMICGACRELISMFASILCTILHELFSLDNFLVFTDGEVGVYVMCADTKLYTYTNEARRGMCTLIRSVLYCTAKTRLLPKSIRGLHWRIVQMMQKGFGSYMKNVADQHLGTEYYLNWCIIKQFLDLVDLPKGMHEGLRQVFLQGQNTAADAGYLITNTLQAFDASEVLTDVSLMQTFLKKVFHFSFICLDERPFEQRIYPVLFSVNPFTNNVIIPLRLENFPSYTLDLMPIPVIVAPVRESCLSWSNDDRFFPTLFCMEVLKPNIINAYVAVKEVLSFTKIRVVDCQMYHLAYAYTKYDRMLARINVQSLLKEVLSTNALTTYMLPTYNTALRERRNTLLRLAQGFKQYNTTFDPIDVTTDAEVAGEVVNALMDPCTIGIPIRISHRLLRSIALSSPKVAFVCDWQFRDRDDSLPTLLVKRVLPLDGVMHDLAQLRCGFTSHKMRRPHVNQKRRYTEEETAVLDEVDFRGYHKQEELVMKRRAINKSLPRSAQGPLGVSSGEDYTTTSDSESTVDTLYGLENIGKGNSVDHYDLEVTEPLVLSVYHRVFSDGKREITACVRRGHLKRKYAPGIGEVNVYEKVSKYTSGAWMGAPRRNKLRARRVAVGIVRGSMDHRRAKSIAHMDYCREMDVTVKDVILPPQRMYKHMAMQGIKCNIQGHLVESSKRKRALRSRRARTMASTYLSRKAVKGEFGQYRAFPHTLNGEGWENDSIPFTERNAFNPAMVHCSDQVFYTGFTSSTKENKTLKENRCDAEERFAEKFFTRKNALRYQVHMHDLYDSGSEFAYYAAREGALLPCTFTKEMRTAMPQEAKMARINNQDRGCKDPEPLTPDLLNPGYLQVALATSVYYSNLSSTGVSGDVLDPSSESDTDLQSISVNCRNTDGTKSSVCTQTGCSILKCYYMRNASGKTHAFKHVHKRTYGAWEVRAMLLREPERISEVHSDSDGGSDEVQEHGHSGSEVESYVYTSSNECTLSLVNGPKNSDREMIQYAGMDLMRVRTARADVVANLVSEHRARTCANTMGQWESSDDSLEVQSEYLNDTARRSNPPIVHSHVLPYYRFPNTIEPKMRAQRGFGVTQGVVESMRVVRRAKRIGRYHSPPGSAGAAVPRAPRAQESESDGNSPLTWDVDGYSTEYSEEPSEEEPGYGVHPGSPEPVQFPISPSYSNESAGSRWNEEMQEIMWDGLGSNQGSEGDEGVNGANGEGDVEEVVAVQPGLRRSTRARTAPEFYQG</sequence>
<protein>
    <submittedName>
        <fullName evidence="3">EO2-4</fullName>
    </submittedName>
</protein>
<dbReference type="SUPFAM" id="SSF56747">
    <property type="entry name" value="Prim-pol domain"/>
    <property type="match status" value="1"/>
</dbReference>
<dbReference type="PANTHER" id="PTHR10536">
    <property type="entry name" value="DNA PRIMASE SMALL SUBUNIT"/>
    <property type="match status" value="1"/>
</dbReference>
<feature type="region of interest" description="Disordered" evidence="2">
    <location>
        <begin position="730"/>
        <end position="751"/>
    </location>
</feature>
<feature type="region of interest" description="Disordered" evidence="2">
    <location>
        <begin position="1427"/>
        <end position="1446"/>
    </location>
</feature>